<evidence type="ECO:0000256" key="1">
    <source>
        <dbReference type="SAM" id="MobiDB-lite"/>
    </source>
</evidence>
<dbReference type="EMBL" id="LRIE01000077">
    <property type="protein sequence ID" value="KZM34816.1"/>
    <property type="molecule type" value="Genomic_DNA"/>
</dbReference>
<feature type="compositionally biased region" description="Pro residues" evidence="1">
    <location>
        <begin position="28"/>
        <end position="37"/>
    </location>
</feature>
<proteinExistence type="predicted"/>
<evidence type="ECO:0000259" key="2">
    <source>
        <dbReference type="SMART" id="SM00833"/>
    </source>
</evidence>
<feature type="region of interest" description="Disordered" evidence="1">
    <location>
        <begin position="219"/>
        <end position="240"/>
    </location>
</feature>
<dbReference type="RefSeq" id="WP_082849054.1">
    <property type="nucleotide sequence ID" value="NZ_LRIE01000077.1"/>
</dbReference>
<dbReference type="InterPro" id="IPR027417">
    <property type="entry name" value="P-loop_NTPase"/>
</dbReference>
<dbReference type="InterPro" id="IPR051927">
    <property type="entry name" value="Zn_Chap_cDPG_Synth"/>
</dbReference>
<dbReference type="Proteomes" id="UP000076447">
    <property type="component" value="Unassembled WGS sequence"/>
</dbReference>
<dbReference type="Pfam" id="PF07683">
    <property type="entry name" value="CobW_C"/>
    <property type="match status" value="1"/>
</dbReference>
<reference evidence="3 4" key="1">
    <citation type="submission" date="2016-01" db="EMBL/GenBank/DDBJ databases">
        <title>Genome sequence of Oerskovia enterophila VJag, an agar and cellulose degrading bacterium.</title>
        <authorList>
            <person name="Poehlein A."/>
            <person name="Jag V."/>
            <person name="Bengelsdorf F."/>
            <person name="Duerre P."/>
            <person name="Daniel R."/>
        </authorList>
    </citation>
    <scope>NUCLEOTIDE SEQUENCE [LARGE SCALE GENOMIC DNA]</scope>
    <source>
        <strain evidence="3 4">VJag</strain>
    </source>
</reference>
<dbReference type="Pfam" id="PF02492">
    <property type="entry name" value="cobW"/>
    <property type="match status" value="1"/>
</dbReference>
<gene>
    <name evidence="3" type="primary">yciC</name>
    <name evidence="3" type="ORF">OJAG_26220</name>
</gene>
<dbReference type="Gene3D" id="3.40.50.300">
    <property type="entry name" value="P-loop containing nucleotide triphosphate hydrolases"/>
    <property type="match status" value="1"/>
</dbReference>
<feature type="region of interest" description="Disordered" evidence="1">
    <location>
        <begin position="1"/>
        <end position="39"/>
    </location>
</feature>
<dbReference type="SMART" id="SM00833">
    <property type="entry name" value="CobW_C"/>
    <property type="match status" value="1"/>
</dbReference>
<name>A0A163R3H1_9CELL</name>
<dbReference type="PANTHER" id="PTHR43603:SF1">
    <property type="entry name" value="ZINC-REGULATED GTPASE METALLOPROTEIN ACTIVATOR 1"/>
    <property type="match status" value="1"/>
</dbReference>
<protein>
    <submittedName>
        <fullName evidence="3">Putative metal chaperone YciC</fullName>
    </submittedName>
</protein>
<dbReference type="STRING" id="43678.OJAG_26220"/>
<dbReference type="PANTHER" id="PTHR43603">
    <property type="entry name" value="COBW DOMAIN-CONTAINING PROTEIN DDB_G0274527"/>
    <property type="match status" value="1"/>
</dbReference>
<dbReference type="InterPro" id="IPR011629">
    <property type="entry name" value="CobW-like_C"/>
</dbReference>
<feature type="domain" description="CobW C-terminal" evidence="2">
    <location>
        <begin position="315"/>
        <end position="408"/>
    </location>
</feature>
<dbReference type="PATRIC" id="fig|43678.3.peg.2743"/>
<accession>A0A163R3H1</accession>
<feature type="compositionally biased region" description="Low complexity" evidence="1">
    <location>
        <begin position="1"/>
        <end position="27"/>
    </location>
</feature>
<dbReference type="SUPFAM" id="SSF90002">
    <property type="entry name" value="Hypothetical protein YjiA, C-terminal domain"/>
    <property type="match status" value="1"/>
</dbReference>
<comment type="caution">
    <text evidence="3">The sequence shown here is derived from an EMBL/GenBank/DDBJ whole genome shotgun (WGS) entry which is preliminary data.</text>
</comment>
<evidence type="ECO:0000313" key="4">
    <source>
        <dbReference type="Proteomes" id="UP000076447"/>
    </source>
</evidence>
<sequence>MPADIPGAPGTAASRRAASPASTSSGPAPDPSDPPGRVPLSVLATIDPVLRDTTVFGLVTDTPRSVVLRHDIRAEDGTLRRLVVDATGVVEDTLVDLEHACLSCAVREDAIPTLRGLARDGRWDQVLLALPVSAEPLPVARALGGATRPGGALDGLRLATVLTVVDLAAVETDLLDDDLLEERGLALTTADHRSVGEVLAAQVEHADLVVTTGAPCPALLDGPGTPTRRPLPDGASHPGASAAVHAAQDRRHASARTGSGLVDRLMADGSTRLDSLDGLHLADLSAATHDATRAERRAHPFGARAVVGQDEETGTWTLELSSDLPFDPQRLLHQVRRLGTGRLRSRGVFWVPNRPDSMCAWDGAGGQLSIGEVGTWEDLAPRTRLVFTGAADSAGDRDELRVAFTEILATREEVADGGLRWLGREDVLAPWLGARTDAV</sequence>
<dbReference type="OrthoDB" id="9808822at2"/>
<evidence type="ECO:0000313" key="3">
    <source>
        <dbReference type="EMBL" id="KZM34816.1"/>
    </source>
</evidence>
<organism evidence="3 4">
    <name type="scientific">Oerskovia enterophila</name>
    <dbReference type="NCBI Taxonomy" id="43678"/>
    <lineage>
        <taxon>Bacteria</taxon>
        <taxon>Bacillati</taxon>
        <taxon>Actinomycetota</taxon>
        <taxon>Actinomycetes</taxon>
        <taxon>Micrococcales</taxon>
        <taxon>Cellulomonadaceae</taxon>
        <taxon>Oerskovia</taxon>
    </lineage>
</organism>
<dbReference type="AlphaFoldDB" id="A0A163R3H1"/>
<dbReference type="InterPro" id="IPR003495">
    <property type="entry name" value="CobW/HypB/UreG_nucleotide-bd"/>
</dbReference>